<comment type="caution">
    <text evidence="1">The sequence shown here is derived from an EMBL/GenBank/DDBJ whole genome shotgun (WGS) entry which is preliminary data.</text>
</comment>
<evidence type="ECO:0000313" key="1">
    <source>
        <dbReference type="EMBL" id="KAF2473971.1"/>
    </source>
</evidence>
<gene>
    <name evidence="1" type="ORF">BDR25DRAFT_312131</name>
</gene>
<keyword evidence="2" id="KW-1185">Reference proteome</keyword>
<evidence type="ECO:0000313" key="2">
    <source>
        <dbReference type="Proteomes" id="UP000799755"/>
    </source>
</evidence>
<name>A0ACB6R460_9PLEO</name>
<proteinExistence type="predicted"/>
<dbReference type="Proteomes" id="UP000799755">
    <property type="component" value="Unassembled WGS sequence"/>
</dbReference>
<sequence length="684" mass="77287">MSFSSSKLRSLALHRRIKSDAPKSSQKVFVATSPHRDDSLLPSTPQPSTFLQPELCNICRDVELVKIADRQLNFTTYFLNPKEQQCALCDLVLHFIETLTGAATRQESLLKSEVRLSVEYNVLIVYCGDITRRLGSIEVSRLQGGSPIHYLSSSSIAISKKKAISKPSHINVKQIEGWLHDCAINHEGCSLPIAETLDIFLIDVVGRQIVQKRSDCRYLALSYVWGGVSSFHLTKSNVRTLQKPGALLQHFNRVPQVIQDAMCFTDQLNIRYLWVDSLCIVQDDPVHRDPQISRMNIIYRHAFATIVAMSGHNADCRLPGISLGSRNALQLVRMRKGVELRPLAPDIDLAMDLSTYETRAWTYQERLLSTRCIYFTDWQVYLQCRSNLRSEDGISAMMEESGGGTFQYGLPEAIFDLALLWIPTQPLKRLCPKYDPSSCADYIPSWSWAGWLGPVEHLSGRQNLENVVYSAPQMDLPRLTSEIASFQIERGDEAHSIRRSIGVPYQIITYPEKTYQQPVPSQPSFSGPELCFSAEAVSVVDFRLQKFYVFNVNPRNPIDIRDLVYNPEDTTSATQIQTIICTENGEKVGHLMDNISNCSWGVHGARFEFILLSRTKPEPGGIRTSSGLPCFPVSVEALDEKDVLNVMLIRWTHRGRYAERVAIGLMAKLAWWSANPTRKMIRLI</sequence>
<protein>
    <submittedName>
        <fullName evidence="1">HET-domain-containing protein</fullName>
    </submittedName>
</protein>
<organism evidence="1 2">
    <name type="scientific">Lindgomyces ingoldianus</name>
    <dbReference type="NCBI Taxonomy" id="673940"/>
    <lineage>
        <taxon>Eukaryota</taxon>
        <taxon>Fungi</taxon>
        <taxon>Dikarya</taxon>
        <taxon>Ascomycota</taxon>
        <taxon>Pezizomycotina</taxon>
        <taxon>Dothideomycetes</taxon>
        <taxon>Pleosporomycetidae</taxon>
        <taxon>Pleosporales</taxon>
        <taxon>Lindgomycetaceae</taxon>
        <taxon>Lindgomyces</taxon>
    </lineage>
</organism>
<accession>A0ACB6R460</accession>
<reference evidence="1" key="1">
    <citation type="journal article" date="2020" name="Stud. Mycol.">
        <title>101 Dothideomycetes genomes: a test case for predicting lifestyles and emergence of pathogens.</title>
        <authorList>
            <person name="Haridas S."/>
            <person name="Albert R."/>
            <person name="Binder M."/>
            <person name="Bloem J."/>
            <person name="Labutti K."/>
            <person name="Salamov A."/>
            <person name="Andreopoulos B."/>
            <person name="Baker S."/>
            <person name="Barry K."/>
            <person name="Bills G."/>
            <person name="Bluhm B."/>
            <person name="Cannon C."/>
            <person name="Castanera R."/>
            <person name="Culley D."/>
            <person name="Daum C."/>
            <person name="Ezra D."/>
            <person name="Gonzalez J."/>
            <person name="Henrissat B."/>
            <person name="Kuo A."/>
            <person name="Liang C."/>
            <person name="Lipzen A."/>
            <person name="Lutzoni F."/>
            <person name="Magnuson J."/>
            <person name="Mondo S."/>
            <person name="Nolan M."/>
            <person name="Ohm R."/>
            <person name="Pangilinan J."/>
            <person name="Park H.-J."/>
            <person name="Ramirez L."/>
            <person name="Alfaro M."/>
            <person name="Sun H."/>
            <person name="Tritt A."/>
            <person name="Yoshinaga Y."/>
            <person name="Zwiers L.-H."/>
            <person name="Turgeon B."/>
            <person name="Goodwin S."/>
            <person name="Spatafora J."/>
            <person name="Crous P."/>
            <person name="Grigoriev I."/>
        </authorList>
    </citation>
    <scope>NUCLEOTIDE SEQUENCE</scope>
    <source>
        <strain evidence="1">ATCC 200398</strain>
    </source>
</reference>
<dbReference type="EMBL" id="MU003499">
    <property type="protein sequence ID" value="KAF2473971.1"/>
    <property type="molecule type" value="Genomic_DNA"/>
</dbReference>